<dbReference type="OrthoDB" id="341858at2"/>
<dbReference type="SUPFAM" id="SSF55729">
    <property type="entry name" value="Acyl-CoA N-acyltransferases (Nat)"/>
    <property type="match status" value="1"/>
</dbReference>
<evidence type="ECO:0000313" key="4">
    <source>
        <dbReference type="Proteomes" id="UP000193827"/>
    </source>
</evidence>
<dbReference type="InterPro" id="IPR038740">
    <property type="entry name" value="BioF2-like_GNAT_dom"/>
</dbReference>
<accession>A0A1Y5R9J9</accession>
<dbReference type="PANTHER" id="PTHR36174:SF1">
    <property type="entry name" value="LIPID II:GLYCINE GLYCYLTRANSFERASE"/>
    <property type="match status" value="1"/>
</dbReference>
<protein>
    <recommendedName>
        <fullName evidence="2">BioF2-like acetyltransferase domain-containing protein</fullName>
    </recommendedName>
</protein>
<gene>
    <name evidence="3" type="ORF">PEL8287_00298</name>
</gene>
<evidence type="ECO:0000313" key="3">
    <source>
        <dbReference type="EMBL" id="SLN11936.1"/>
    </source>
</evidence>
<sequence>MKISLASPHTSPPAPSAMQQHPSYGQAIARLGATVQVATLSQDGAVAAQAQIILRRFGPFSVAWMPRGPVWAPSLPPDDKNNVLKTIMASFGKSVQWLATPETLPETELFRGHGFAALITPQTLSEIDLTLSADQQLARQHVKWRNRLRHAFKSSLDVRNTPFDSCRHKSLLAYEADQRRRRGYHALPPAFTIAWAQNTLHQTRLFIARKNSQIVAYMLILLHWPVATYHIGYTGGEGRRLSAHNLLLWTASKWLRENGYSRLDLGQVDTRNSPGLARFKIGSGAAVRALGPGMLALPRLIYPRQSRHAAA</sequence>
<reference evidence="3 4" key="1">
    <citation type="submission" date="2017-03" db="EMBL/GenBank/DDBJ databases">
        <authorList>
            <person name="Afonso C.L."/>
            <person name="Miller P.J."/>
            <person name="Scott M.A."/>
            <person name="Spackman E."/>
            <person name="Goraichik I."/>
            <person name="Dimitrov K.M."/>
            <person name="Suarez D.L."/>
            <person name="Swayne D.E."/>
        </authorList>
    </citation>
    <scope>NUCLEOTIDE SEQUENCE [LARGE SCALE GENOMIC DNA]</scope>
    <source>
        <strain evidence="3 4">CECT 8287</strain>
    </source>
</reference>
<proteinExistence type="predicted"/>
<organism evidence="3 4">
    <name type="scientific">Roseovarius litorisediminis</name>
    <dbReference type="NCBI Taxonomy" id="1312363"/>
    <lineage>
        <taxon>Bacteria</taxon>
        <taxon>Pseudomonadati</taxon>
        <taxon>Pseudomonadota</taxon>
        <taxon>Alphaproteobacteria</taxon>
        <taxon>Rhodobacterales</taxon>
        <taxon>Roseobacteraceae</taxon>
        <taxon>Roseovarius</taxon>
    </lineage>
</organism>
<feature type="domain" description="BioF2-like acetyltransferase" evidence="2">
    <location>
        <begin position="174"/>
        <end position="269"/>
    </location>
</feature>
<dbReference type="PANTHER" id="PTHR36174">
    <property type="entry name" value="LIPID II:GLYCINE GLYCYLTRANSFERASE"/>
    <property type="match status" value="1"/>
</dbReference>
<dbReference type="Proteomes" id="UP000193827">
    <property type="component" value="Unassembled WGS sequence"/>
</dbReference>
<name>A0A1Y5R9J9_9RHOB</name>
<dbReference type="EMBL" id="FWFL01000001">
    <property type="protein sequence ID" value="SLN11936.1"/>
    <property type="molecule type" value="Genomic_DNA"/>
</dbReference>
<dbReference type="InterPro" id="IPR016181">
    <property type="entry name" value="Acyl_CoA_acyltransferase"/>
</dbReference>
<evidence type="ECO:0000256" key="1">
    <source>
        <dbReference type="SAM" id="MobiDB-lite"/>
    </source>
</evidence>
<keyword evidence="4" id="KW-1185">Reference proteome</keyword>
<evidence type="ECO:0000259" key="2">
    <source>
        <dbReference type="Pfam" id="PF13480"/>
    </source>
</evidence>
<dbReference type="Gene3D" id="3.40.630.30">
    <property type="match status" value="1"/>
</dbReference>
<dbReference type="Pfam" id="PF13480">
    <property type="entry name" value="Acetyltransf_6"/>
    <property type="match status" value="1"/>
</dbReference>
<dbReference type="AlphaFoldDB" id="A0A1Y5R9J9"/>
<dbReference type="InterPro" id="IPR050644">
    <property type="entry name" value="PG_Glycine_Bridge_Synth"/>
</dbReference>
<feature type="region of interest" description="Disordered" evidence="1">
    <location>
        <begin position="1"/>
        <end position="21"/>
    </location>
</feature>